<evidence type="ECO:0000259" key="1">
    <source>
        <dbReference type="Pfam" id="PF20026"/>
    </source>
</evidence>
<accession>A0A1M5MUK9</accession>
<dbReference type="InterPro" id="IPR045492">
    <property type="entry name" value="DUF6434"/>
</dbReference>
<sequence length="198" mass="22597">MTDRPDISDCADAATFRQWYYLKEELVAFARDHGFQSTGGKFEIADRIAYYLDHGEAPPPAPKARKATSTFDWHSGDLSDATVITDSYKNTQNVRRYFKRHIDGFAFSIPLMDWMKANAGKTLADAVVEAKRIKDAKRKGVKQPDQPHNQYNAYTRAYFAAVADGTQEVVRALWAERRKRPGPYVFDLKDLDLVRAQE</sequence>
<dbReference type="EMBL" id="FQXB01000001">
    <property type="protein sequence ID" value="SHG80895.1"/>
    <property type="molecule type" value="Genomic_DNA"/>
</dbReference>
<organism evidence="2 3">
    <name type="scientific">Cognatiyoonia sediminum</name>
    <dbReference type="NCBI Taxonomy" id="1508389"/>
    <lineage>
        <taxon>Bacteria</taxon>
        <taxon>Pseudomonadati</taxon>
        <taxon>Pseudomonadota</taxon>
        <taxon>Alphaproteobacteria</taxon>
        <taxon>Rhodobacterales</taxon>
        <taxon>Paracoccaceae</taxon>
        <taxon>Cognatiyoonia</taxon>
    </lineage>
</organism>
<dbReference type="AlphaFoldDB" id="A0A1M5MUK9"/>
<reference evidence="2 3" key="1">
    <citation type="submission" date="2016-11" db="EMBL/GenBank/DDBJ databases">
        <authorList>
            <person name="Jaros S."/>
            <person name="Januszkiewicz K."/>
            <person name="Wedrychowicz H."/>
        </authorList>
    </citation>
    <scope>NUCLEOTIDE SEQUENCE [LARGE SCALE GENOMIC DNA]</scope>
    <source>
        <strain evidence="2 3">DSM 28715</strain>
    </source>
</reference>
<dbReference type="Pfam" id="PF20026">
    <property type="entry name" value="DUF6434"/>
    <property type="match status" value="1"/>
</dbReference>
<dbReference type="Pfam" id="PF18953">
    <property type="entry name" value="SAP_new25"/>
    <property type="match status" value="1"/>
</dbReference>
<feature type="domain" description="DUF6434" evidence="1">
    <location>
        <begin position="71"/>
        <end position="132"/>
    </location>
</feature>
<protein>
    <recommendedName>
        <fullName evidence="1">DUF6434 domain-containing protein</fullName>
    </recommendedName>
</protein>
<proteinExistence type="predicted"/>
<gene>
    <name evidence="2" type="ORF">SAMN05444003_1027</name>
</gene>
<dbReference type="Proteomes" id="UP000184074">
    <property type="component" value="Unassembled WGS sequence"/>
</dbReference>
<name>A0A1M5MUK9_9RHOB</name>
<dbReference type="OrthoDB" id="9778090at2"/>
<evidence type="ECO:0000313" key="3">
    <source>
        <dbReference type="Proteomes" id="UP000184074"/>
    </source>
</evidence>
<dbReference type="STRING" id="1508389.SAMN05444003_1027"/>
<dbReference type="RefSeq" id="WP_072899767.1">
    <property type="nucleotide sequence ID" value="NZ_FQXB01000001.1"/>
</dbReference>
<evidence type="ECO:0000313" key="2">
    <source>
        <dbReference type="EMBL" id="SHG80895.1"/>
    </source>
</evidence>
<keyword evidence="3" id="KW-1185">Reference proteome</keyword>